<evidence type="ECO:0000256" key="1">
    <source>
        <dbReference type="SAM" id="Phobius"/>
    </source>
</evidence>
<keyword evidence="1" id="KW-1133">Transmembrane helix</keyword>
<evidence type="ECO:0000313" key="2">
    <source>
        <dbReference type="EMBL" id="MFC4009783.1"/>
    </source>
</evidence>
<accession>A0ABV8G751</accession>
<keyword evidence="1" id="KW-0812">Transmembrane</keyword>
<keyword evidence="1" id="KW-0472">Membrane</keyword>
<dbReference type="EMBL" id="JBHSBI010000010">
    <property type="protein sequence ID" value="MFC4009783.1"/>
    <property type="molecule type" value="Genomic_DNA"/>
</dbReference>
<feature type="transmembrane region" description="Helical" evidence="1">
    <location>
        <begin position="42"/>
        <end position="63"/>
    </location>
</feature>
<comment type="caution">
    <text evidence="2">The sequence shown here is derived from an EMBL/GenBank/DDBJ whole genome shotgun (WGS) entry which is preliminary data.</text>
</comment>
<evidence type="ECO:0000313" key="3">
    <source>
        <dbReference type="Proteomes" id="UP001595851"/>
    </source>
</evidence>
<reference evidence="3" key="1">
    <citation type="journal article" date="2019" name="Int. J. Syst. Evol. Microbiol.">
        <title>The Global Catalogue of Microorganisms (GCM) 10K type strain sequencing project: providing services to taxonomists for standard genome sequencing and annotation.</title>
        <authorList>
            <consortium name="The Broad Institute Genomics Platform"/>
            <consortium name="The Broad Institute Genome Sequencing Center for Infectious Disease"/>
            <person name="Wu L."/>
            <person name="Ma J."/>
        </authorList>
    </citation>
    <scope>NUCLEOTIDE SEQUENCE [LARGE SCALE GENOMIC DNA]</scope>
    <source>
        <strain evidence="3">TBRC 1276</strain>
    </source>
</reference>
<organism evidence="2 3">
    <name type="scientific">Nonomuraea purpurea</name>
    <dbReference type="NCBI Taxonomy" id="1849276"/>
    <lineage>
        <taxon>Bacteria</taxon>
        <taxon>Bacillati</taxon>
        <taxon>Actinomycetota</taxon>
        <taxon>Actinomycetes</taxon>
        <taxon>Streptosporangiales</taxon>
        <taxon>Streptosporangiaceae</taxon>
        <taxon>Nonomuraea</taxon>
    </lineage>
</organism>
<name>A0ABV8G751_9ACTN</name>
<dbReference type="RefSeq" id="WP_379529803.1">
    <property type="nucleotide sequence ID" value="NZ_JBHSBI010000010.1"/>
</dbReference>
<protein>
    <submittedName>
        <fullName evidence="2">Uncharacterized protein</fullName>
    </submittedName>
</protein>
<keyword evidence="3" id="KW-1185">Reference proteome</keyword>
<dbReference type="Proteomes" id="UP001595851">
    <property type="component" value="Unassembled WGS sequence"/>
</dbReference>
<proteinExistence type="predicted"/>
<sequence length="636" mass="68572">MNDLEARLRAAFDAQAQTFEASPHAWARIRDRRPHRAPGRRLLAALPVALLAVFVPVLLNGGLGRNSAADPDTIYQRLMTERTAAGESVTIDNPSEGRPLRLWFARAKLGNPELCYVMERAEADPYGGCAPIDLNEDTAVWVTGGSRREDVPTALTWGLSGLDVGAVTGVTKAGRKVPGTLMTPDGAPYKVWTVTYPAQDELSSVEYADPKGRSFGRFSHDVFVPPQPAGAPVDLPEGVSARPYAEKDGTALYWTRAGVSLGGARPKTETDPVTALVGDEVITGFTRKDVARIELSIHGGGTANAETRPDPWNMSIGLFSALAPAGDWRGGYQIVAYDAAGKEVWRQNEPSRVPTDDTPEKAAGEVMTIPGTEEFAGGPIRAWFSPVSPADNGMTMLCRSGDATPGRPRCVAAQQGFIPQQATSYLPEPGAQVYLGMAWEDYESIEAVLADGRRVRAEFLRGKDTPVRIWYVKLPFDADLLAFSRKVKGESQEKIERFDKGCDRRATISEAPRLSLPANVSALLTDRGCVAFWEGGEIVHSLPGPLPGVKLSQLFGPERKLWYGNGNNAWYGYAPAGTVKVTATMENGVTVTAETTPDPWGQGVAFFAGPKTEGADFSAGMTITGYDADGKELWRD</sequence>
<gene>
    <name evidence="2" type="ORF">ACFOY2_21320</name>
</gene>